<evidence type="ECO:0000256" key="1">
    <source>
        <dbReference type="ARBA" id="ARBA00022603"/>
    </source>
</evidence>
<protein>
    <submittedName>
        <fullName evidence="8">16S rRNA (Cytosine967-C5)-methyltransferase</fullName>
        <ecNumber evidence="8">2.1.1.176</ecNumber>
    </submittedName>
</protein>
<evidence type="ECO:0000313" key="9">
    <source>
        <dbReference type="Proteomes" id="UP000698059"/>
    </source>
</evidence>
<feature type="binding site" evidence="5">
    <location>
        <position position="412"/>
    </location>
    <ligand>
        <name>S-adenosyl-L-methionine</name>
        <dbReference type="ChEBI" id="CHEBI:59789"/>
    </ligand>
</feature>
<feature type="region of interest" description="Disordered" evidence="6">
    <location>
        <begin position="1"/>
        <end position="65"/>
    </location>
</feature>
<dbReference type="InterPro" id="IPR035926">
    <property type="entry name" value="NusB-like_sf"/>
</dbReference>
<dbReference type="PANTHER" id="PTHR22807:SF53">
    <property type="entry name" value="RIBOSOMAL RNA SMALL SUBUNIT METHYLTRANSFERASE B-RELATED"/>
    <property type="match status" value="1"/>
</dbReference>
<feature type="binding site" evidence="5">
    <location>
        <begin position="359"/>
        <end position="365"/>
    </location>
    <ligand>
        <name>S-adenosyl-L-methionine</name>
        <dbReference type="ChEBI" id="CHEBI:59789"/>
    </ligand>
</feature>
<evidence type="ECO:0000256" key="2">
    <source>
        <dbReference type="ARBA" id="ARBA00022679"/>
    </source>
</evidence>
<dbReference type="InterPro" id="IPR001678">
    <property type="entry name" value="MeTrfase_RsmB-F_NOP2_dom"/>
</dbReference>
<proteinExistence type="inferred from homology"/>
<evidence type="ECO:0000256" key="5">
    <source>
        <dbReference type="PROSITE-ProRule" id="PRU01023"/>
    </source>
</evidence>
<organism evidence="8 9">
    <name type="scientific">Oerskovia jenensis</name>
    <dbReference type="NCBI Taxonomy" id="162169"/>
    <lineage>
        <taxon>Bacteria</taxon>
        <taxon>Bacillati</taxon>
        <taxon>Actinomycetota</taxon>
        <taxon>Actinomycetes</taxon>
        <taxon>Micrococcales</taxon>
        <taxon>Cellulomonadaceae</taxon>
        <taxon>Oerskovia</taxon>
    </lineage>
</organism>
<dbReference type="Pfam" id="PF01029">
    <property type="entry name" value="NusB"/>
    <property type="match status" value="1"/>
</dbReference>
<keyword evidence="2 5" id="KW-0808">Transferase</keyword>
<dbReference type="EMBL" id="JAFBBO010000001">
    <property type="protein sequence ID" value="MBM7477316.1"/>
    <property type="molecule type" value="Genomic_DNA"/>
</dbReference>
<dbReference type="EC" id="2.1.1.176" evidence="8"/>
<evidence type="ECO:0000256" key="6">
    <source>
        <dbReference type="SAM" id="MobiDB-lite"/>
    </source>
</evidence>
<feature type="domain" description="SAM-dependent MTase RsmB/NOP-type" evidence="7">
    <location>
        <begin position="350"/>
        <end position="549"/>
    </location>
</feature>
<keyword evidence="4 5" id="KW-0694">RNA-binding</keyword>
<dbReference type="Proteomes" id="UP000698059">
    <property type="component" value="Unassembled WGS sequence"/>
</dbReference>
<dbReference type="InterPro" id="IPR049560">
    <property type="entry name" value="MeTrfase_RsmB-F_NOP2_cat"/>
</dbReference>
<keyword evidence="3 5" id="KW-0949">S-adenosyl-L-methionine</keyword>
<dbReference type="SUPFAM" id="SSF53335">
    <property type="entry name" value="S-adenosyl-L-methionine-dependent methyltransferases"/>
    <property type="match status" value="1"/>
</dbReference>
<dbReference type="PROSITE" id="PS51686">
    <property type="entry name" value="SAM_MT_RSMB_NOP"/>
    <property type="match status" value="1"/>
</dbReference>
<dbReference type="GO" id="GO:0008168">
    <property type="term" value="F:methyltransferase activity"/>
    <property type="evidence" value="ECO:0007669"/>
    <property type="project" value="UniProtKB-KW"/>
</dbReference>
<feature type="binding site" evidence="5">
    <location>
        <position position="430"/>
    </location>
    <ligand>
        <name>S-adenosyl-L-methionine</name>
        <dbReference type="ChEBI" id="CHEBI:59789"/>
    </ligand>
</feature>
<comment type="caution">
    <text evidence="8">The sequence shown here is derived from an EMBL/GenBank/DDBJ whole genome shotgun (WGS) entry which is preliminary data.</text>
</comment>
<dbReference type="GO" id="GO:0032259">
    <property type="term" value="P:methylation"/>
    <property type="evidence" value="ECO:0007669"/>
    <property type="project" value="UniProtKB-KW"/>
</dbReference>
<evidence type="ECO:0000259" key="7">
    <source>
        <dbReference type="PROSITE" id="PS51686"/>
    </source>
</evidence>
<feature type="compositionally biased region" description="Low complexity" evidence="6">
    <location>
        <begin position="45"/>
        <end position="54"/>
    </location>
</feature>
<dbReference type="PRINTS" id="PR02008">
    <property type="entry name" value="RCMTFAMILY"/>
</dbReference>
<evidence type="ECO:0000256" key="3">
    <source>
        <dbReference type="ARBA" id="ARBA00022691"/>
    </source>
</evidence>
<dbReference type="InterPro" id="IPR006027">
    <property type="entry name" value="NusB_RsmB_TIM44"/>
</dbReference>
<dbReference type="Gene3D" id="1.10.940.10">
    <property type="entry name" value="NusB-like"/>
    <property type="match status" value="1"/>
</dbReference>
<keyword evidence="1 5" id="KW-0489">Methyltransferase</keyword>
<dbReference type="SUPFAM" id="SSF48013">
    <property type="entry name" value="NusB-like"/>
    <property type="match status" value="1"/>
</dbReference>
<dbReference type="Pfam" id="PF01189">
    <property type="entry name" value="Methyltr_RsmB-F"/>
    <property type="match status" value="1"/>
</dbReference>
<dbReference type="RefSeq" id="WP_205305613.1">
    <property type="nucleotide sequence ID" value="NZ_BAAAVF010000015.1"/>
</dbReference>
<feature type="compositionally biased region" description="Gly residues" evidence="6">
    <location>
        <begin position="17"/>
        <end position="29"/>
    </location>
</feature>
<feature type="binding site" evidence="5">
    <location>
        <position position="384"/>
    </location>
    <ligand>
        <name>S-adenosyl-L-methionine</name>
        <dbReference type="ChEBI" id="CHEBI:59789"/>
    </ligand>
</feature>
<reference evidence="8 9" key="1">
    <citation type="submission" date="2021-01" db="EMBL/GenBank/DDBJ databases">
        <title>Sequencing the genomes of 1000 actinobacteria strains.</title>
        <authorList>
            <person name="Klenk H.-P."/>
        </authorList>
    </citation>
    <scope>NUCLEOTIDE SEQUENCE [LARGE SCALE GENOMIC DNA]</scope>
    <source>
        <strain evidence="8 9">DSM 46000</strain>
    </source>
</reference>
<feature type="active site" description="Nucleophile" evidence="5">
    <location>
        <position position="483"/>
    </location>
</feature>
<dbReference type="Gene3D" id="3.40.50.150">
    <property type="entry name" value="Vaccinia Virus protein VP39"/>
    <property type="match status" value="1"/>
</dbReference>
<gene>
    <name evidence="8" type="ORF">JOD49_000236</name>
</gene>
<feature type="region of interest" description="Disordered" evidence="6">
    <location>
        <begin position="329"/>
        <end position="354"/>
    </location>
</feature>
<keyword evidence="9" id="KW-1185">Reference proteome</keyword>
<dbReference type="InterPro" id="IPR029063">
    <property type="entry name" value="SAM-dependent_MTases_sf"/>
</dbReference>
<sequence length="550" mass="57348">MSGEARTGGTPGQTPGQSGGQGGGHGGHGGPDRRDARGRERGAARARGAGQRSEVAPSQRAKGADPARNVAFDVLQEVATSDAYANLVLPPLLRSRGIRGRDAAFATELAYGTLRLRGRYDAIIAQCVDRPLDQVDPNVLDLLRLGAHQLLGMRVAQHAAVSETVGLARARAGAGSAQFVNAVLRKISRSTLEEWLEAISADAPDDVTRLALTQSHPVWIARAMREALVGTGRSADDLAELLEADNTAPRVTLVARPGLVSRERLAGEVTHDVRGDATTTPGRWTPTALVLSGSDPAAIPAVRYGAAGVQDEGSQLVTLAFAATPTLPATPAGSVGTGETAGDPSDGAANPDERWLDLCAGPGGKAALLASLAGEQGARIVANEVAPHRARLVEQALAAVPADAVERVQVGDGRQVGVEEPGAYDRVLVDAPCTGLGALRRRPESRWRRTPGDIATLTTLQRELLGSALDAVRPGGVVGYVTCSPHLAETQLVVKDVLAGRDDVEVLDAAAAVRQVAGDDIPLADRTDVQLWPHVHGTDAMHLTLLRRRA</sequence>
<evidence type="ECO:0000256" key="4">
    <source>
        <dbReference type="ARBA" id="ARBA00022884"/>
    </source>
</evidence>
<comment type="similarity">
    <text evidence="5">Belongs to the class I-like SAM-binding methyltransferase superfamily. RsmB/NOP family.</text>
</comment>
<dbReference type="CDD" id="cd02440">
    <property type="entry name" value="AdoMet_MTases"/>
    <property type="match status" value="1"/>
</dbReference>
<dbReference type="InterPro" id="IPR023267">
    <property type="entry name" value="RCMT"/>
</dbReference>
<feature type="compositionally biased region" description="Basic and acidic residues" evidence="6">
    <location>
        <begin position="30"/>
        <end position="43"/>
    </location>
</feature>
<accession>A0ABS2LA58</accession>
<feature type="compositionally biased region" description="Low complexity" evidence="6">
    <location>
        <begin position="1"/>
        <end position="16"/>
    </location>
</feature>
<dbReference type="PANTHER" id="PTHR22807">
    <property type="entry name" value="NOP2 YEAST -RELATED NOL1/NOP2/FMU SUN DOMAIN-CONTAINING"/>
    <property type="match status" value="1"/>
</dbReference>
<name>A0ABS2LA58_9CELL</name>
<evidence type="ECO:0000313" key="8">
    <source>
        <dbReference type="EMBL" id="MBM7477316.1"/>
    </source>
</evidence>